<dbReference type="GO" id="GO:0003918">
    <property type="term" value="F:DNA topoisomerase type II (double strand cut, ATP-hydrolyzing) activity"/>
    <property type="evidence" value="ECO:0007669"/>
    <property type="project" value="UniProtKB-UniRule"/>
</dbReference>
<dbReference type="Pfam" id="PF00521">
    <property type="entry name" value="DNA_topoisoIV"/>
    <property type="match status" value="1"/>
</dbReference>
<dbReference type="Gene3D" id="1.10.268.10">
    <property type="entry name" value="Topoisomerase, domain 3"/>
    <property type="match status" value="1"/>
</dbReference>
<evidence type="ECO:0000256" key="5">
    <source>
        <dbReference type="ARBA" id="ARBA00023136"/>
    </source>
</evidence>
<dbReference type="Gene3D" id="3.30.1360.40">
    <property type="match status" value="1"/>
</dbReference>
<keyword evidence="5 7" id="KW-0472">Membrane</keyword>
<dbReference type="NCBIfam" id="NF004044">
    <property type="entry name" value="PRK05561.1"/>
    <property type="match status" value="1"/>
</dbReference>
<dbReference type="RefSeq" id="WP_010661080.1">
    <property type="nucleotide sequence ID" value="NZ_CP044970.1"/>
</dbReference>
<dbReference type="Pfam" id="PF03989">
    <property type="entry name" value="DNA_gyraseA_C"/>
    <property type="match status" value="3"/>
</dbReference>
<dbReference type="GO" id="GO:0003677">
    <property type="term" value="F:DNA binding"/>
    <property type="evidence" value="ECO:0007669"/>
    <property type="project" value="UniProtKB-UniRule"/>
</dbReference>
<evidence type="ECO:0000259" key="9">
    <source>
        <dbReference type="PROSITE" id="PS52040"/>
    </source>
</evidence>
<dbReference type="InterPro" id="IPR002205">
    <property type="entry name" value="Topo_IIA_dom_A"/>
</dbReference>
<protein>
    <recommendedName>
        <fullName evidence="7">DNA topoisomerase 4 subunit A</fullName>
        <ecNumber evidence="7">5.6.2.2</ecNumber>
    </recommendedName>
    <alternativeName>
        <fullName evidence="7">Topoisomerase IV subunit A</fullName>
    </alternativeName>
</protein>
<dbReference type="PROSITE" id="PS52040">
    <property type="entry name" value="TOPO_IIA"/>
    <property type="match status" value="1"/>
</dbReference>
<evidence type="ECO:0000256" key="3">
    <source>
        <dbReference type="ARBA" id="ARBA00023029"/>
    </source>
</evidence>
<dbReference type="FunFam" id="1.10.268.10:FF:000001">
    <property type="entry name" value="DNA gyrase subunit A"/>
    <property type="match status" value="1"/>
</dbReference>
<evidence type="ECO:0000256" key="2">
    <source>
        <dbReference type="ARBA" id="ARBA00022475"/>
    </source>
</evidence>
<sequence>MGKSLIPPDDGEEHIERVDLKSALEERYLAYALSTIMHRALPDVRDGLKPVHRRIMHAMRLLRLNPDQAYAKCARIVGDVMGKFHPHGDASIYDALVRLAQDFAVRYPLVDGQGNFGNIDGDNAAAMRYTEARMTEVATLLLEGINENAIDFRPTYNEEDEEPIVLPGAFPNLLANGSAGIAVGMATNIPPHNVAELCSSALYIINHPDAPVEELVTSPEQWEELKREAETDPAALLKCKVRGPDFPTGGILVEEHGNILEAYRTGRGAFRVRARWEKEEGNRGTWVIVVTEIPYQVQKSRLIEKIAELLLAKKLPLLDDIRDESAEDIRIVLEPKNRTVDPELLMESLFKLTELESRVSLNMNVLSHGKVPNVLSLGSVLREWLDHRKEVLVRRSQFRLAEIERRLEILGGFLIAYLNLDEVIRIIREEDEPKQDLMRTFELTDVQAESILNMRLRSLRKLEEFEIRKEFDDLTVEKTDLEGLLASGTRQWKKISAEIKSVREKFGPKTKLGARRTTFADAPTHDLEDIHQAMIEREPVTIVVSEKGWLRAMKGHLADFSTLAFKEGDKLKLAFHAETTDKLLFFTTGGKFFTIGANTLPGGRGHGEPIRILVDMENDQDILTAFVHDPSAKLLLVSHEGNGFIVPENEAVANTRKGKQVMNVKAPDEAKLCQRVSGDHIAVVGENRKMVVFPLSDIPEMTRGKGVRLQKYKDGGVSDVRTFALAEGLSWQDSAERTFNRNKEELVEWIGARASAGRLVPKGFPRSGKF</sequence>
<feature type="site" description="Interaction with DNA" evidence="7">
    <location>
        <position position="87"/>
    </location>
</feature>
<dbReference type="Proteomes" id="UP000441102">
    <property type="component" value="Unassembled WGS sequence"/>
</dbReference>
<dbReference type="InterPro" id="IPR006691">
    <property type="entry name" value="GyrA/parC_rep"/>
</dbReference>
<feature type="active site" description="O-(5'-phospho-DNA)-tyrosine intermediate" evidence="7 8">
    <location>
        <position position="129"/>
    </location>
</feature>
<evidence type="ECO:0000313" key="11">
    <source>
        <dbReference type="Proteomes" id="UP000441102"/>
    </source>
</evidence>
<dbReference type="SMART" id="SM00434">
    <property type="entry name" value="TOP4c"/>
    <property type="match status" value="1"/>
</dbReference>
<dbReference type="InterPro" id="IPR005742">
    <property type="entry name" value="TopoIV_A_Gneg"/>
</dbReference>
<dbReference type="GO" id="GO:0019897">
    <property type="term" value="C:extrinsic component of plasma membrane"/>
    <property type="evidence" value="ECO:0007669"/>
    <property type="project" value="UniProtKB-UniRule"/>
</dbReference>
<keyword evidence="3 7" id="KW-0799">Topoisomerase</keyword>
<dbReference type="EMBL" id="WBWX01000010">
    <property type="protein sequence ID" value="KAB2793060.1"/>
    <property type="molecule type" value="Genomic_DNA"/>
</dbReference>
<dbReference type="InterPro" id="IPR013757">
    <property type="entry name" value="Topo_IIA_A_a_sf"/>
</dbReference>
<evidence type="ECO:0000313" key="10">
    <source>
        <dbReference type="EMBL" id="KAB2793060.1"/>
    </source>
</evidence>
<organism evidence="10 11">
    <name type="scientific">Brucella anthropi</name>
    <name type="common">Ochrobactrum anthropi</name>
    <dbReference type="NCBI Taxonomy" id="529"/>
    <lineage>
        <taxon>Bacteria</taxon>
        <taxon>Pseudomonadati</taxon>
        <taxon>Pseudomonadota</taxon>
        <taxon>Alphaproteobacteria</taxon>
        <taxon>Hyphomicrobiales</taxon>
        <taxon>Brucellaceae</taxon>
        <taxon>Brucella/Ochrobactrum group</taxon>
        <taxon>Brucella</taxon>
    </lineage>
</organism>
<feature type="site" description="Interaction with DNA" evidence="7">
    <location>
        <position position="49"/>
    </location>
</feature>
<accession>A0A011UA26</accession>
<dbReference type="PANTHER" id="PTHR43493">
    <property type="entry name" value="DNA GYRASE/TOPOISOMERASE SUBUNIT A"/>
    <property type="match status" value="1"/>
</dbReference>
<dbReference type="SUPFAM" id="SSF101904">
    <property type="entry name" value="GyrA/ParC C-terminal domain-like"/>
    <property type="match status" value="1"/>
</dbReference>
<dbReference type="GO" id="GO:0005524">
    <property type="term" value="F:ATP binding"/>
    <property type="evidence" value="ECO:0007669"/>
    <property type="project" value="InterPro"/>
</dbReference>
<comment type="caution">
    <text evidence="10">The sequence shown here is derived from an EMBL/GenBank/DDBJ whole genome shotgun (WGS) entry which is preliminary data.</text>
</comment>
<reference evidence="10 11" key="1">
    <citation type="submission" date="2019-09" db="EMBL/GenBank/DDBJ databases">
        <title>Taxonomic organization of the family Brucellaceae based on a phylogenomic approach.</title>
        <authorList>
            <person name="Leclercq S."/>
            <person name="Cloeckaert A."/>
            <person name="Zygmunt M.S."/>
        </authorList>
    </citation>
    <scope>NUCLEOTIDE SEQUENCE [LARGE SCALE GENOMIC DNA]</scope>
    <source>
        <strain evidence="10 11">CCUG 34461</strain>
    </source>
</reference>
<feature type="domain" description="Topo IIA-type catalytic" evidence="9">
    <location>
        <begin position="41"/>
        <end position="527"/>
    </location>
</feature>
<dbReference type="GO" id="GO:0007059">
    <property type="term" value="P:chromosome segregation"/>
    <property type="evidence" value="ECO:0007669"/>
    <property type="project" value="UniProtKB-UniRule"/>
</dbReference>
<dbReference type="InterPro" id="IPR013758">
    <property type="entry name" value="Topo_IIA_A/C_ab"/>
</dbReference>
<dbReference type="Gene3D" id="2.120.10.90">
    <property type="entry name" value="DNA gyrase/topoisomerase IV, subunit A, C-terminal"/>
    <property type="match status" value="1"/>
</dbReference>
<dbReference type="GO" id="GO:0006265">
    <property type="term" value="P:DNA topological change"/>
    <property type="evidence" value="ECO:0007669"/>
    <property type="project" value="UniProtKB-UniRule"/>
</dbReference>
<evidence type="ECO:0000256" key="1">
    <source>
        <dbReference type="ARBA" id="ARBA00000185"/>
    </source>
</evidence>
<dbReference type="HAMAP" id="MF_00936">
    <property type="entry name" value="ParC_type1"/>
    <property type="match status" value="1"/>
</dbReference>
<dbReference type="GO" id="GO:0009330">
    <property type="term" value="C:DNA topoisomerase type II (double strand cut, ATP-hydrolyzing) complex"/>
    <property type="evidence" value="ECO:0007669"/>
    <property type="project" value="TreeGrafter"/>
</dbReference>
<dbReference type="Gene3D" id="3.90.199.10">
    <property type="entry name" value="Topoisomerase II, domain 5"/>
    <property type="match status" value="1"/>
</dbReference>
<feature type="site" description="Transition state stabilizer" evidence="7">
    <location>
        <position position="128"/>
    </location>
</feature>
<evidence type="ECO:0000256" key="8">
    <source>
        <dbReference type="PROSITE-ProRule" id="PRU01384"/>
    </source>
</evidence>
<dbReference type="CDD" id="cd00187">
    <property type="entry name" value="TOP4c"/>
    <property type="match status" value="1"/>
</dbReference>
<comment type="similarity">
    <text evidence="7">Belongs to the type II topoisomerase GyrA/ParC subunit family. ParC type 1 subfamily.</text>
</comment>
<keyword evidence="2 7" id="KW-1003">Cell membrane</keyword>
<comment type="subcellular location">
    <subcellularLocation>
        <location evidence="7">Cell membrane</location>
        <topology evidence="7">Peripheral membrane protein</topology>
    </subcellularLocation>
</comment>
<comment type="subunit">
    <text evidence="7">Heterotetramer composed of ParC and ParE.</text>
</comment>
<dbReference type="InterPro" id="IPR035516">
    <property type="entry name" value="Gyrase/topoIV_suA_C"/>
</dbReference>
<evidence type="ECO:0000256" key="7">
    <source>
        <dbReference type="HAMAP-Rule" id="MF_00936"/>
    </source>
</evidence>
<dbReference type="GO" id="GO:0005737">
    <property type="term" value="C:cytoplasm"/>
    <property type="evidence" value="ECO:0007669"/>
    <property type="project" value="TreeGrafter"/>
</dbReference>
<dbReference type="SUPFAM" id="SSF56719">
    <property type="entry name" value="Type II DNA topoisomerase"/>
    <property type="match status" value="1"/>
</dbReference>
<proteinExistence type="inferred from homology"/>
<dbReference type="PANTHER" id="PTHR43493:SF1">
    <property type="entry name" value="DNA TOPOISOMERASE 4 SUBUNIT A"/>
    <property type="match status" value="1"/>
</dbReference>
<dbReference type="GO" id="GO:0005694">
    <property type="term" value="C:chromosome"/>
    <property type="evidence" value="ECO:0007669"/>
    <property type="project" value="InterPro"/>
</dbReference>
<dbReference type="InterPro" id="IPR050220">
    <property type="entry name" value="Type_II_DNA_Topoisomerases"/>
</dbReference>
<comment type="catalytic activity">
    <reaction evidence="1 7 8">
        <text>ATP-dependent breakage, passage and rejoining of double-stranded DNA.</text>
        <dbReference type="EC" id="5.6.2.2"/>
    </reaction>
</comment>
<gene>
    <name evidence="7" type="primary">parC</name>
    <name evidence="10" type="ORF">F9L06_21425</name>
</gene>
<keyword evidence="6 7" id="KW-0413">Isomerase</keyword>
<comment type="function">
    <text evidence="7">Topoisomerase IV is essential for chromosome segregation. It relaxes supercoiled DNA. Performs the decatenation events required during the replication of a circular DNA molecule.</text>
</comment>
<feature type="site" description="Interaction with DNA" evidence="7">
    <location>
        <position position="85"/>
    </location>
</feature>
<dbReference type="AlphaFoldDB" id="A0A011UA26"/>
<evidence type="ECO:0000256" key="4">
    <source>
        <dbReference type="ARBA" id="ARBA00023125"/>
    </source>
</evidence>
<name>A0A011UA26_BRUAN</name>
<dbReference type="InterPro" id="IPR013760">
    <property type="entry name" value="Topo_IIA-like_dom_sf"/>
</dbReference>
<dbReference type="EC" id="5.6.2.2" evidence="7"/>
<keyword evidence="4 7" id="KW-0238">DNA-binding</keyword>
<evidence type="ECO:0000256" key="6">
    <source>
        <dbReference type="ARBA" id="ARBA00023235"/>
    </source>
</evidence>